<keyword evidence="2" id="KW-1185">Reference proteome</keyword>
<evidence type="ECO:0000313" key="1">
    <source>
        <dbReference type="EMBL" id="SDN00092.1"/>
    </source>
</evidence>
<dbReference type="STRING" id="990371.SAMN05421813_13230"/>
<protein>
    <recommendedName>
        <fullName evidence="3">DUF4382 domain-containing protein</fullName>
    </recommendedName>
</protein>
<dbReference type="OrthoDB" id="739920at2"/>
<sequence>MKNYLFSYGSVILAAGLFLTSCTKDNSTGDGKLAYKVKPSNFTASIGPTTSGSGLIIAVNSNSSLTWTSGNVNVSEIDFEAESKSAKIEYELKQAFNVDLFNLSPVLGSISLPDATYEEVELKLVLRKSANSNIPLTLKGLYTDGSGNKIPVEFYFNEDFEAEVEAENLVVSGTNDYIGLINIQLNKFLTNVVSADLSGAVKSNGVIVISSTSNAELYAKLKANLNVFADCDFED</sequence>
<name>A0A1G9XTE6_9SPHI</name>
<accession>A0A1G9XTE6</accession>
<proteinExistence type="predicted"/>
<dbReference type="Proteomes" id="UP000199226">
    <property type="component" value="Unassembled WGS sequence"/>
</dbReference>
<evidence type="ECO:0000313" key="2">
    <source>
        <dbReference type="Proteomes" id="UP000199226"/>
    </source>
</evidence>
<evidence type="ECO:0008006" key="3">
    <source>
        <dbReference type="Google" id="ProtNLM"/>
    </source>
</evidence>
<gene>
    <name evidence="1" type="ORF">SAMN05421813_13230</name>
</gene>
<organism evidence="1 2">
    <name type="scientific">Daejeonella rubra</name>
    <dbReference type="NCBI Taxonomy" id="990371"/>
    <lineage>
        <taxon>Bacteria</taxon>
        <taxon>Pseudomonadati</taxon>
        <taxon>Bacteroidota</taxon>
        <taxon>Sphingobacteriia</taxon>
        <taxon>Sphingobacteriales</taxon>
        <taxon>Sphingobacteriaceae</taxon>
        <taxon>Daejeonella</taxon>
    </lineage>
</organism>
<dbReference type="EMBL" id="FNHH01000032">
    <property type="protein sequence ID" value="SDN00092.1"/>
    <property type="molecule type" value="Genomic_DNA"/>
</dbReference>
<dbReference type="PROSITE" id="PS51257">
    <property type="entry name" value="PROKAR_LIPOPROTEIN"/>
    <property type="match status" value="1"/>
</dbReference>
<dbReference type="AlphaFoldDB" id="A0A1G9XTE6"/>
<dbReference type="RefSeq" id="WP_143007772.1">
    <property type="nucleotide sequence ID" value="NZ_FNHH01000032.1"/>
</dbReference>
<reference evidence="2" key="1">
    <citation type="submission" date="2016-10" db="EMBL/GenBank/DDBJ databases">
        <authorList>
            <person name="Varghese N."/>
            <person name="Submissions S."/>
        </authorList>
    </citation>
    <scope>NUCLEOTIDE SEQUENCE [LARGE SCALE GENOMIC DNA]</scope>
    <source>
        <strain evidence="2">DSM 24536</strain>
    </source>
</reference>